<evidence type="ECO:0000313" key="2">
    <source>
        <dbReference type="Proteomes" id="UP000499080"/>
    </source>
</evidence>
<dbReference type="AlphaFoldDB" id="A0A4Y2CLD2"/>
<organism evidence="1 2">
    <name type="scientific">Araneus ventricosus</name>
    <name type="common">Orbweaver spider</name>
    <name type="synonym">Epeira ventricosa</name>
    <dbReference type="NCBI Taxonomy" id="182803"/>
    <lineage>
        <taxon>Eukaryota</taxon>
        <taxon>Metazoa</taxon>
        <taxon>Ecdysozoa</taxon>
        <taxon>Arthropoda</taxon>
        <taxon>Chelicerata</taxon>
        <taxon>Arachnida</taxon>
        <taxon>Araneae</taxon>
        <taxon>Araneomorphae</taxon>
        <taxon>Entelegynae</taxon>
        <taxon>Araneoidea</taxon>
        <taxon>Araneidae</taxon>
        <taxon>Araneus</taxon>
    </lineage>
</organism>
<proteinExistence type="predicted"/>
<protein>
    <submittedName>
        <fullName evidence="1">Uncharacterized protein</fullName>
    </submittedName>
</protein>
<keyword evidence="2" id="KW-1185">Reference proteome</keyword>
<accession>A0A4Y2CLD2</accession>
<reference evidence="1 2" key="1">
    <citation type="journal article" date="2019" name="Sci. Rep.">
        <title>Orb-weaving spider Araneus ventricosus genome elucidates the spidroin gene catalogue.</title>
        <authorList>
            <person name="Kono N."/>
            <person name="Nakamura H."/>
            <person name="Ohtoshi R."/>
            <person name="Moran D.A.P."/>
            <person name="Shinohara A."/>
            <person name="Yoshida Y."/>
            <person name="Fujiwara M."/>
            <person name="Mori M."/>
            <person name="Tomita M."/>
            <person name="Arakawa K."/>
        </authorList>
    </citation>
    <scope>NUCLEOTIDE SEQUENCE [LARGE SCALE GENOMIC DNA]</scope>
</reference>
<gene>
    <name evidence="1" type="ORF">AVEN_181612_1</name>
</gene>
<evidence type="ECO:0000313" key="1">
    <source>
        <dbReference type="EMBL" id="GBM05222.1"/>
    </source>
</evidence>
<dbReference type="EMBL" id="BGPR01000213">
    <property type="protein sequence ID" value="GBM05222.1"/>
    <property type="molecule type" value="Genomic_DNA"/>
</dbReference>
<sequence>MVVEAFVPPVNKSIVTGIEVIKVQVAEPLNGSFLNFGIGSGWQPARCHRMHPRFVPCNDAVQERNTFRLISHYMLERQSHFQWLNNTSHFSRRPCIHQRRHLLTETSERYCTTNSIYRWRLNAALVYSI</sequence>
<comment type="caution">
    <text evidence="1">The sequence shown here is derived from an EMBL/GenBank/DDBJ whole genome shotgun (WGS) entry which is preliminary data.</text>
</comment>
<name>A0A4Y2CLD2_ARAVE</name>
<dbReference type="Proteomes" id="UP000499080">
    <property type="component" value="Unassembled WGS sequence"/>
</dbReference>